<proteinExistence type="predicted"/>
<sequence>MEKKYFVFILIASILSLNYNSLLISADITENPEVKEEVIGYFQAYETIVDLETRAVLDTQERLHLFIKMELENQSFTIFHLFEGNISKIKTDLSPGTIFDTFRIDNKIVLFYSYHGNFGQFNIEMYVWESEQNKSNFLIYHSSFFGNYFIYNVQFIENSFYLLFAEPMFESAMDEHPKTKFKKLTVFLNGTSSTENWFTDLEYNGIQTLLLVDGKLVALYKYMFFPTRLVGIYIINDDPYLSNYLLFNTDYDVYLSVFNQTTLNLALIKGSTFYTHNFKLNESLSFENFSEFQLGMYSYDDLYHYSFDSSITFLINPNPHLPLNSSNSKADLITEFTILRYNGKNITQQFIDIPFTSNITVFDSTHINFQSPTTFLVSRTQRFHDTQLENKVIVEPNVFSVLIYSNSNLSFNSIIRPVIYDLTLVNFFQYVFRIHWIEFTIAISILLLFIAIFYKKIVNQGKKLFRFLFRPIKTGKSKFVLVFLNLWVFIVSSLSLPFDLWRSNKKRAIITILGLSILAMIVFSSSSLFSYKQNMMIQQYLEDAHLEEDEKASATFSRMHNVLSARWGRVNEYSPFYENFSSAVMNEILSTIAFKTEVLKDIIIDSDYSMQMRILFKKDTESTVQSVESYYSLSTNYKDILGRILVSGRLPDKINEVIIDQTTATAFNKTINDTIVFVGADVSVGGLKERVNMTIVGIYEKPTEPSLFKMSRDYGLSYDLIEMISQYIGAITFNDFYLSSLKTMPVQHLKFDGIVQFFYDFSLVNSKNIGKLINDFDILQPSYDHPVKFDLGGSWVISTELKLVLQSLVPSYSSTQFLIVLLSIPVLYLALFLIFETNALFATSFDEEIKILRSKGLSTGKIVYLNTVMKFVESLIATFLGLGEAILIIPILLKLDRFVSFNLSSTMPSLKNLPLIFTISFFGLIIITLPLTIRMAKIKKEQIRDYNKFVSFLKKVKIGNFIIIAVGGGIIYGGLKLYLTFSENLSSSDNQLINIFVYIIGIGVMISLFGLGLILKDLHSFIMAVLSKTLWKIKKNIFTFSLVEVKTDLSLFNDIFLTYLLLVGIAVPAIAAPLTMQNGIIKDSYFMAGADMYISNYNNVNSSISDEIKILPEVIGICNVSQVDAMFGGRQLNLLVIQKASDFYNTAYKPSERFYKNWDDIIPQLDNDKEIIVSSNFKFFFDISEMKYSFDDVEVKIIDEFDYFPIIYPYGPRESGGTPMIVLTESNYEKIEESLTVFGVFGYRLLINVEEKTDIVQFSSSLEEKYNLEIINIVEEEQEIYRTNLPFYASIVSIFVFSLLICIISIVFTSMSNPLKILQRRMGKHDILKKMGIPNKLIIQMSSFELFMIGILPGIISGTAVGFTITEIIRRVLRSLRQEILPNPIQFPPVIAVIIFLVIPVMFFSIFYMTMKMQFARYQPMNLE</sequence>
<dbReference type="EMBL" id="CP084166">
    <property type="protein sequence ID" value="UJG40967.1"/>
    <property type="molecule type" value="Genomic_DNA"/>
</dbReference>
<name>A0A9Y1BLI4_9ARCH</name>
<feature type="transmembrane region" description="Helical" evidence="1">
    <location>
        <begin position="1389"/>
        <end position="1411"/>
    </location>
</feature>
<feature type="transmembrane region" description="Helical" evidence="1">
    <location>
        <begin position="1287"/>
        <end position="1311"/>
    </location>
</feature>
<feature type="transmembrane region" description="Helical" evidence="1">
    <location>
        <begin position="508"/>
        <end position="531"/>
    </location>
</feature>
<feature type="transmembrane region" description="Helical" evidence="1">
    <location>
        <begin position="871"/>
        <end position="893"/>
    </location>
</feature>
<feature type="transmembrane region" description="Helical" evidence="1">
    <location>
        <begin position="817"/>
        <end position="835"/>
    </location>
</feature>
<feature type="transmembrane region" description="Helical" evidence="1">
    <location>
        <begin position="436"/>
        <end position="458"/>
    </location>
</feature>
<feature type="transmembrane region" description="Helical" evidence="1">
    <location>
        <begin position="913"/>
        <end position="936"/>
    </location>
</feature>
<feature type="transmembrane region" description="Helical" evidence="1">
    <location>
        <begin position="1056"/>
        <end position="1076"/>
    </location>
</feature>
<protein>
    <submittedName>
        <fullName evidence="2">Uncharacterized protein</fullName>
    </submittedName>
</protein>
<feature type="transmembrane region" description="Helical" evidence="1">
    <location>
        <begin position="957"/>
        <end position="975"/>
    </location>
</feature>
<accession>A0A9Y1BLI4</accession>
<organism evidence="2">
    <name type="scientific">Candidatus Heimdallarchaeum aukensis</name>
    <dbReference type="NCBI Taxonomy" id="2876573"/>
    <lineage>
        <taxon>Archaea</taxon>
        <taxon>Promethearchaeati</taxon>
        <taxon>Candidatus Heimdallarchaeota</taxon>
        <taxon>Candidatus Heimdallarchaeia (ex Rinke et al. 2021) (nom. nud.)</taxon>
        <taxon>Candidatus Heimdallarchaeales</taxon>
        <taxon>Candidatus Heimdallarchaeaceae</taxon>
        <taxon>Candidatus Heimdallarchaeum</taxon>
    </lineage>
</organism>
<keyword evidence="1" id="KW-1133">Transmembrane helix</keyword>
<dbReference type="Proteomes" id="UP001201020">
    <property type="component" value="Chromosome"/>
</dbReference>
<keyword evidence="1" id="KW-0812">Transmembrane</keyword>
<gene>
    <name evidence="2" type="ORF">K9W45_00565</name>
</gene>
<feature type="transmembrane region" description="Helical" evidence="1">
    <location>
        <begin position="479"/>
        <end position="496"/>
    </location>
</feature>
<reference evidence="2" key="1">
    <citation type="journal article" date="2022" name="Nat. Microbiol.">
        <title>Unique mobile elements and scalable gene flow at the prokaryote-eukaryote boundary revealed by circularized Asgard archaea genomes.</title>
        <authorList>
            <person name="Wu F."/>
            <person name="Speth D.R."/>
            <person name="Philosof A."/>
            <person name="Cremiere A."/>
            <person name="Narayanan A."/>
            <person name="Barco R.A."/>
            <person name="Connon S.A."/>
            <person name="Amend J.P."/>
            <person name="Antoshechkin I.A."/>
            <person name="Orphan V.J."/>
        </authorList>
    </citation>
    <scope>NUCLEOTIDE SEQUENCE</scope>
    <source>
        <strain evidence="2">PM71</strain>
    </source>
</reference>
<keyword evidence="1" id="KW-0472">Membrane</keyword>
<feature type="transmembrane region" description="Helical" evidence="1">
    <location>
        <begin position="1346"/>
        <end position="1369"/>
    </location>
</feature>
<evidence type="ECO:0000313" key="2">
    <source>
        <dbReference type="EMBL" id="UJG40967.1"/>
    </source>
</evidence>
<feature type="transmembrane region" description="Helical" evidence="1">
    <location>
        <begin position="716"/>
        <end position="737"/>
    </location>
</feature>
<feature type="transmembrane region" description="Helical" evidence="1">
    <location>
        <begin position="995"/>
        <end position="1015"/>
    </location>
</feature>
<evidence type="ECO:0000256" key="1">
    <source>
        <dbReference type="SAM" id="Phobius"/>
    </source>
</evidence>